<keyword evidence="3" id="KW-0804">Transcription</keyword>
<evidence type="ECO:0000256" key="3">
    <source>
        <dbReference type="ARBA" id="ARBA00023163"/>
    </source>
</evidence>
<dbReference type="PANTHER" id="PTHR30363">
    <property type="entry name" value="HTH-TYPE TRANSCRIPTIONAL REGULATOR SRLR-RELATED"/>
    <property type="match status" value="1"/>
</dbReference>
<keyword evidence="1" id="KW-0678">Repressor</keyword>
<dbReference type="InterPro" id="IPR037171">
    <property type="entry name" value="NagB/RpiA_transferase-like"/>
</dbReference>
<dbReference type="AlphaFoldDB" id="A0A0M2R9X0"/>
<protein>
    <recommendedName>
        <fullName evidence="4">HTH deoR-type domain-containing protein</fullName>
    </recommendedName>
</protein>
<dbReference type="InterPro" id="IPR036390">
    <property type="entry name" value="WH_DNA-bd_sf"/>
</dbReference>
<dbReference type="InterPro" id="IPR050313">
    <property type="entry name" value="Carb_Metab_HTH_regulators"/>
</dbReference>
<dbReference type="GO" id="GO:0003700">
    <property type="term" value="F:DNA-binding transcription factor activity"/>
    <property type="evidence" value="ECO:0007669"/>
    <property type="project" value="InterPro"/>
</dbReference>
<reference evidence="5 6" key="1">
    <citation type="submission" date="2015-03" db="EMBL/GenBank/DDBJ databases">
        <title>Genome sequence of Kiloniella sp. P1-1, isolated from the gut microflora of Pacific white shrimp, Penaeus vannamei.</title>
        <authorList>
            <person name="Shao Z."/>
            <person name="Wang L."/>
            <person name="Li X."/>
        </authorList>
    </citation>
    <scope>NUCLEOTIDE SEQUENCE [LARGE SCALE GENOMIC DNA]</scope>
    <source>
        <strain evidence="5 6">P1-1</strain>
    </source>
</reference>
<dbReference type="SUPFAM" id="SSF46785">
    <property type="entry name" value="Winged helix' DNA-binding domain"/>
    <property type="match status" value="1"/>
</dbReference>
<dbReference type="SUPFAM" id="SSF100950">
    <property type="entry name" value="NagB/RpiA/CoA transferase-like"/>
    <property type="match status" value="1"/>
</dbReference>
<dbReference type="Proteomes" id="UP000034491">
    <property type="component" value="Unassembled WGS sequence"/>
</dbReference>
<comment type="caution">
    <text evidence="5">The sequence shown here is derived from an EMBL/GenBank/DDBJ whole genome shotgun (WGS) entry which is preliminary data.</text>
</comment>
<dbReference type="EMBL" id="LANI01000002">
    <property type="protein sequence ID" value="KKJ78466.1"/>
    <property type="molecule type" value="Genomic_DNA"/>
</dbReference>
<evidence type="ECO:0000256" key="2">
    <source>
        <dbReference type="ARBA" id="ARBA00023015"/>
    </source>
</evidence>
<evidence type="ECO:0000313" key="6">
    <source>
        <dbReference type="Proteomes" id="UP000034491"/>
    </source>
</evidence>
<evidence type="ECO:0000313" key="5">
    <source>
        <dbReference type="EMBL" id="KKJ78466.1"/>
    </source>
</evidence>
<name>A0A0M2R9X0_9PROT</name>
<proteinExistence type="predicted"/>
<dbReference type="STRING" id="1549748.WH95_01685"/>
<gene>
    <name evidence="5" type="ORF">WH95_01685</name>
</gene>
<dbReference type="Pfam" id="PF08220">
    <property type="entry name" value="HTH_DeoR"/>
    <property type="match status" value="1"/>
</dbReference>
<dbReference type="PRINTS" id="PR00037">
    <property type="entry name" value="HTHLACR"/>
</dbReference>
<organism evidence="5 6">
    <name type="scientific">Kiloniella litopenaei</name>
    <dbReference type="NCBI Taxonomy" id="1549748"/>
    <lineage>
        <taxon>Bacteria</taxon>
        <taxon>Pseudomonadati</taxon>
        <taxon>Pseudomonadota</taxon>
        <taxon>Alphaproteobacteria</taxon>
        <taxon>Rhodospirillales</taxon>
        <taxon>Kiloniellaceae</taxon>
        <taxon>Kiloniella</taxon>
    </lineage>
</organism>
<sequence length="238" mass="25652">MKRLEVGKTLVARRISDELSVSLDTIRRDFIALEKQGVLKRVKGGAIPVAKPLSPVVDRLREVPDWLVKAEVVFQDLLSEHPSLFLDGGTSVLFFARHLPVGYGGLVITPSPLIASILLEKRIETLLVGGTLRPLGGIATGAEAIRTLSRSRADMAVLGTCGLDPDFGLSADDPEEAAVKQIMAENADRVVVLAPADKLDEKSAHQVIPCADMDVLITSASPDMTTVYDAFEIEVHHV</sequence>
<dbReference type="SMART" id="SM01134">
    <property type="entry name" value="DeoRC"/>
    <property type="match status" value="1"/>
</dbReference>
<dbReference type="InterPro" id="IPR001034">
    <property type="entry name" value="DeoR_HTH"/>
</dbReference>
<feature type="domain" description="HTH deoR-type" evidence="4">
    <location>
        <begin position="1"/>
        <end position="48"/>
    </location>
</feature>
<dbReference type="PANTHER" id="PTHR30363:SF4">
    <property type="entry name" value="GLYCEROL-3-PHOSPHATE REGULON REPRESSOR"/>
    <property type="match status" value="1"/>
</dbReference>
<keyword evidence="6" id="KW-1185">Reference proteome</keyword>
<dbReference type="Pfam" id="PF00455">
    <property type="entry name" value="DeoRC"/>
    <property type="match status" value="1"/>
</dbReference>
<accession>A0A0M2R9X0</accession>
<dbReference type="PROSITE" id="PS51000">
    <property type="entry name" value="HTH_DEOR_2"/>
    <property type="match status" value="1"/>
</dbReference>
<keyword evidence="2" id="KW-0805">Transcription regulation</keyword>
<evidence type="ECO:0000259" key="4">
    <source>
        <dbReference type="PROSITE" id="PS51000"/>
    </source>
</evidence>
<dbReference type="InterPro" id="IPR014036">
    <property type="entry name" value="DeoR-like_C"/>
</dbReference>
<dbReference type="SMART" id="SM00420">
    <property type="entry name" value="HTH_DEOR"/>
    <property type="match status" value="1"/>
</dbReference>
<evidence type="ECO:0000256" key="1">
    <source>
        <dbReference type="ARBA" id="ARBA00022491"/>
    </source>
</evidence>